<evidence type="ECO:0000313" key="1">
    <source>
        <dbReference type="EMBL" id="SCX87746.1"/>
    </source>
</evidence>
<gene>
    <name evidence="1" type="ORF">SAMN02910451_00648</name>
</gene>
<dbReference type="OrthoDB" id="2004763at2"/>
<name>A0A1G5BCC7_9FIRM</name>
<protein>
    <submittedName>
        <fullName evidence="1">Uncharacterized protein</fullName>
    </submittedName>
</protein>
<sequence length="100" mass="11504">MAEKSVYIDTRVFTDIVNEIQTTSANCVLSKDPLSKVNVFEGMNVGREMNEILKLFYKSTDTYRHEASECLPRALLTIRDSMIEQDRILSEGLTVETKRR</sequence>
<evidence type="ECO:0000313" key="2">
    <source>
        <dbReference type="Proteomes" id="UP000183047"/>
    </source>
</evidence>
<reference evidence="2" key="1">
    <citation type="submission" date="2016-10" db="EMBL/GenBank/DDBJ databases">
        <authorList>
            <person name="Varghese N."/>
            <person name="Submissions S."/>
        </authorList>
    </citation>
    <scope>NUCLEOTIDE SEQUENCE [LARGE SCALE GENOMIC DNA]</scope>
    <source>
        <strain evidence="2">XBD2006</strain>
    </source>
</reference>
<dbReference type="Proteomes" id="UP000183047">
    <property type="component" value="Unassembled WGS sequence"/>
</dbReference>
<dbReference type="AlphaFoldDB" id="A0A1G5BCC7"/>
<proteinExistence type="predicted"/>
<dbReference type="EMBL" id="FMUR01000004">
    <property type="protein sequence ID" value="SCX87746.1"/>
    <property type="molecule type" value="Genomic_DNA"/>
</dbReference>
<organism evidence="1 2">
    <name type="scientific">Butyrivibrio hungatei</name>
    <dbReference type="NCBI Taxonomy" id="185008"/>
    <lineage>
        <taxon>Bacteria</taxon>
        <taxon>Bacillati</taxon>
        <taxon>Bacillota</taxon>
        <taxon>Clostridia</taxon>
        <taxon>Lachnospirales</taxon>
        <taxon>Lachnospiraceae</taxon>
        <taxon>Butyrivibrio</taxon>
    </lineage>
</organism>
<accession>A0A1G5BCC7</accession>
<dbReference type="RefSeq" id="WP_026668459.1">
    <property type="nucleotide sequence ID" value="NZ_FMUR01000004.1"/>
</dbReference>
<keyword evidence="2" id="KW-1185">Reference proteome</keyword>